<evidence type="ECO:0008006" key="4">
    <source>
        <dbReference type="Google" id="ProtNLM"/>
    </source>
</evidence>
<dbReference type="Proteomes" id="UP000076882">
    <property type="component" value="Unassembled WGS sequence"/>
</dbReference>
<keyword evidence="1" id="KW-0175">Coiled coil</keyword>
<comment type="caution">
    <text evidence="2">The sequence shown here is derived from an EMBL/GenBank/DDBJ whole genome shotgun (WGS) entry which is preliminary data.</text>
</comment>
<dbReference type="PATRIC" id="fig|1590.201.peg.1021"/>
<dbReference type="AlphaFoldDB" id="A0A162GJ90"/>
<accession>A0A162GJ90</accession>
<evidence type="ECO:0000313" key="2">
    <source>
        <dbReference type="EMBL" id="KZU95962.1"/>
    </source>
</evidence>
<reference evidence="2 3" key="1">
    <citation type="submission" date="2016-03" db="EMBL/GenBank/DDBJ databases">
        <title>Comparative genomics of 54 Lactobacillus plantarum strains reveals genomic uncoupling from niche constraints.</title>
        <authorList>
            <person name="Martino M.E."/>
        </authorList>
    </citation>
    <scope>NUCLEOTIDE SEQUENCE [LARGE SCALE GENOMIC DNA]</scope>
    <source>
        <strain evidence="2 3">19.1</strain>
    </source>
</reference>
<feature type="coiled-coil region" evidence="1">
    <location>
        <begin position="74"/>
        <end position="168"/>
    </location>
</feature>
<evidence type="ECO:0000256" key="1">
    <source>
        <dbReference type="SAM" id="Coils"/>
    </source>
</evidence>
<evidence type="ECO:0000313" key="3">
    <source>
        <dbReference type="Proteomes" id="UP000076882"/>
    </source>
</evidence>
<name>A0A162GJ90_LACPN</name>
<sequence length="196" mass="22814">MKDLSQRLNVTRQRIYQIIDKLPEEDQPKRTEKGRIILDDTVISRICEVGGWAVPNFQNTPLPESNEKNYEEIINVLKHQVEQQDALIEQYTRDHAVLQKQISIKDDQLKNQSETAKQQIKALNENLKGISKIADQAQALQLDAQTKFETTRKELVTTQEKLQRLQAIEENTSETNQDETDKQPTKQGFWRRIFGN</sequence>
<protein>
    <recommendedName>
        <fullName evidence="4">DUF536 domain-containing protein</fullName>
    </recommendedName>
</protein>
<gene>
    <name evidence="2" type="ORF">Lp19_1241</name>
</gene>
<dbReference type="EMBL" id="LUXM01000024">
    <property type="protein sequence ID" value="KZU95962.1"/>
    <property type="molecule type" value="Genomic_DNA"/>
</dbReference>
<organism evidence="2 3">
    <name type="scientific">Lactiplantibacillus plantarum</name>
    <name type="common">Lactobacillus plantarum</name>
    <dbReference type="NCBI Taxonomy" id="1590"/>
    <lineage>
        <taxon>Bacteria</taxon>
        <taxon>Bacillati</taxon>
        <taxon>Bacillota</taxon>
        <taxon>Bacilli</taxon>
        <taxon>Lactobacillales</taxon>
        <taxon>Lactobacillaceae</taxon>
        <taxon>Lactiplantibacillus</taxon>
    </lineage>
</organism>
<proteinExistence type="predicted"/>